<dbReference type="Gene3D" id="3.30.360.10">
    <property type="entry name" value="Dihydrodipicolinate Reductase, domain 2"/>
    <property type="match status" value="1"/>
</dbReference>
<dbReference type="Pfam" id="PF22725">
    <property type="entry name" value="GFO_IDH_MocA_C3"/>
    <property type="match status" value="1"/>
</dbReference>
<proteinExistence type="predicted"/>
<gene>
    <name evidence="4" type="ORF">H8698_03790</name>
</gene>
<protein>
    <submittedName>
        <fullName evidence="4">Gfo/Idh/MocA family oxidoreductase</fullName>
    </submittedName>
</protein>
<sequence length="417" mass="46841">MRKIKIGVFGTNIRGVGLVKSFMLLNCEIVAACEKNSDRIKYGKDSLGDIPFYSDFDEFLNSGIDAVILANYFHEHASYAIKCFEKGIHVFSECISNGTMAEGVQLAQAFKNTNSIYFLAENYPQMIFNREMQKVCKSGTLGKILYAEGEYNHPGNPQDTKFKKDYNYFEKHWRNFLPRTYYITHSLGPIMCATGATPQVVTAFAAYAPTEGDVATASYGGDKAAIITTQNDDGSIFRITGCAAFGGHHNAYRICGTEGQVENLRGMDNKIMLRYNDWTKPEGKDEINLYDAQWNDKDEDLIKKTGHGGADFITARMFIECINENRQPEHPFNLKSAIAMSSVAILANRSMLEGGKPYQIPDFDNPEDVKLYENDTLSPFYSSDGREPSIPCCSHPDFKPTEEQVELFKKLVVEIDE</sequence>
<dbReference type="InterPro" id="IPR050463">
    <property type="entry name" value="Gfo/Idh/MocA_oxidrdct_glycsds"/>
</dbReference>
<comment type="caution">
    <text evidence="4">The sequence shown here is derived from an EMBL/GenBank/DDBJ whole genome shotgun (WGS) entry which is preliminary data.</text>
</comment>
<dbReference type="EMBL" id="JACRSU010000001">
    <property type="protein sequence ID" value="MBC8540098.1"/>
    <property type="molecule type" value="Genomic_DNA"/>
</dbReference>
<dbReference type="AlphaFoldDB" id="A0A926DJJ6"/>
<organism evidence="4 5">
    <name type="scientific">Congzhengia minquanensis</name>
    <dbReference type="NCBI Taxonomy" id="2763657"/>
    <lineage>
        <taxon>Bacteria</taxon>
        <taxon>Bacillati</taxon>
        <taxon>Bacillota</taxon>
        <taxon>Clostridia</taxon>
        <taxon>Eubacteriales</taxon>
        <taxon>Oscillospiraceae</taxon>
        <taxon>Congzhengia</taxon>
    </lineage>
</organism>
<feature type="domain" description="Gfo/Idh/MocA-like oxidoreductase N-terminal" evidence="2">
    <location>
        <begin position="4"/>
        <end position="118"/>
    </location>
</feature>
<dbReference type="SUPFAM" id="SSF55347">
    <property type="entry name" value="Glyceraldehyde-3-phosphate dehydrogenase-like, C-terminal domain"/>
    <property type="match status" value="1"/>
</dbReference>
<dbReference type="GO" id="GO:0000166">
    <property type="term" value="F:nucleotide binding"/>
    <property type="evidence" value="ECO:0007669"/>
    <property type="project" value="InterPro"/>
</dbReference>
<evidence type="ECO:0000313" key="5">
    <source>
        <dbReference type="Proteomes" id="UP000611762"/>
    </source>
</evidence>
<evidence type="ECO:0000256" key="1">
    <source>
        <dbReference type="ARBA" id="ARBA00023002"/>
    </source>
</evidence>
<keyword evidence="5" id="KW-1185">Reference proteome</keyword>
<dbReference type="PANTHER" id="PTHR43818:SF11">
    <property type="entry name" value="BCDNA.GH03377"/>
    <property type="match status" value="1"/>
</dbReference>
<keyword evidence="1" id="KW-0560">Oxidoreductase</keyword>
<feature type="domain" description="GFO/IDH/MocA-like oxidoreductase" evidence="3">
    <location>
        <begin position="130"/>
        <end position="261"/>
    </location>
</feature>
<reference evidence="4" key="1">
    <citation type="submission" date="2020-08" db="EMBL/GenBank/DDBJ databases">
        <title>Genome public.</title>
        <authorList>
            <person name="Liu C."/>
            <person name="Sun Q."/>
        </authorList>
    </citation>
    <scope>NUCLEOTIDE SEQUENCE</scope>
    <source>
        <strain evidence="4">H8</strain>
    </source>
</reference>
<dbReference type="InterPro" id="IPR055170">
    <property type="entry name" value="GFO_IDH_MocA-like_dom"/>
</dbReference>
<dbReference type="SUPFAM" id="SSF51735">
    <property type="entry name" value="NAD(P)-binding Rossmann-fold domains"/>
    <property type="match status" value="1"/>
</dbReference>
<dbReference type="RefSeq" id="WP_249311230.1">
    <property type="nucleotide sequence ID" value="NZ_JACRSU010000001.1"/>
</dbReference>
<name>A0A926DJJ6_9FIRM</name>
<dbReference type="GO" id="GO:0016491">
    <property type="term" value="F:oxidoreductase activity"/>
    <property type="evidence" value="ECO:0007669"/>
    <property type="project" value="UniProtKB-KW"/>
</dbReference>
<evidence type="ECO:0000259" key="2">
    <source>
        <dbReference type="Pfam" id="PF01408"/>
    </source>
</evidence>
<accession>A0A926DJJ6</accession>
<dbReference type="Gene3D" id="3.40.50.720">
    <property type="entry name" value="NAD(P)-binding Rossmann-like Domain"/>
    <property type="match status" value="1"/>
</dbReference>
<dbReference type="Proteomes" id="UP000611762">
    <property type="component" value="Unassembled WGS sequence"/>
</dbReference>
<dbReference type="Pfam" id="PF01408">
    <property type="entry name" value="GFO_IDH_MocA"/>
    <property type="match status" value="1"/>
</dbReference>
<dbReference type="PANTHER" id="PTHR43818">
    <property type="entry name" value="BCDNA.GH03377"/>
    <property type="match status" value="1"/>
</dbReference>
<evidence type="ECO:0000259" key="3">
    <source>
        <dbReference type="Pfam" id="PF22725"/>
    </source>
</evidence>
<evidence type="ECO:0000313" key="4">
    <source>
        <dbReference type="EMBL" id="MBC8540098.1"/>
    </source>
</evidence>
<dbReference type="InterPro" id="IPR036291">
    <property type="entry name" value="NAD(P)-bd_dom_sf"/>
</dbReference>
<dbReference type="InterPro" id="IPR000683">
    <property type="entry name" value="Gfo/Idh/MocA-like_OxRdtase_N"/>
</dbReference>